<evidence type="ECO:0000313" key="3">
    <source>
        <dbReference type="Proteomes" id="UP000799118"/>
    </source>
</evidence>
<dbReference type="Proteomes" id="UP000799118">
    <property type="component" value="Unassembled WGS sequence"/>
</dbReference>
<organism evidence="2 3">
    <name type="scientific">Gymnopus androsaceus JB14</name>
    <dbReference type="NCBI Taxonomy" id="1447944"/>
    <lineage>
        <taxon>Eukaryota</taxon>
        <taxon>Fungi</taxon>
        <taxon>Dikarya</taxon>
        <taxon>Basidiomycota</taxon>
        <taxon>Agaricomycotina</taxon>
        <taxon>Agaricomycetes</taxon>
        <taxon>Agaricomycetidae</taxon>
        <taxon>Agaricales</taxon>
        <taxon>Marasmiineae</taxon>
        <taxon>Omphalotaceae</taxon>
        <taxon>Gymnopus</taxon>
    </lineage>
</organism>
<keyword evidence="3" id="KW-1185">Reference proteome</keyword>
<reference evidence="2" key="1">
    <citation type="journal article" date="2019" name="Environ. Microbiol.">
        <title>Fungal ecological strategies reflected in gene transcription - a case study of two litter decomposers.</title>
        <authorList>
            <person name="Barbi F."/>
            <person name="Kohler A."/>
            <person name="Barry K."/>
            <person name="Baskaran P."/>
            <person name="Daum C."/>
            <person name="Fauchery L."/>
            <person name="Ihrmark K."/>
            <person name="Kuo A."/>
            <person name="LaButti K."/>
            <person name="Lipzen A."/>
            <person name="Morin E."/>
            <person name="Grigoriev I.V."/>
            <person name="Henrissat B."/>
            <person name="Lindahl B."/>
            <person name="Martin F."/>
        </authorList>
    </citation>
    <scope>NUCLEOTIDE SEQUENCE</scope>
    <source>
        <strain evidence="2">JB14</strain>
    </source>
</reference>
<protein>
    <submittedName>
        <fullName evidence="2">Uncharacterized protein</fullName>
    </submittedName>
</protein>
<dbReference type="EMBL" id="ML771540">
    <property type="protein sequence ID" value="KAE9382442.1"/>
    <property type="molecule type" value="Genomic_DNA"/>
</dbReference>
<evidence type="ECO:0000313" key="2">
    <source>
        <dbReference type="EMBL" id="KAE9382442.1"/>
    </source>
</evidence>
<gene>
    <name evidence="2" type="ORF">BT96DRAFT_1010638</name>
</gene>
<sequence>MELGLFIVGSSSIHCWAIYLDFATADLSVYLILLCPGNRSADYEHFKTHRSPSRRLYNLSLGNFESIGQRPSQRPPPMSLHPPTAKLSPLSPQQI</sequence>
<accession>A0A6A4GAF4</accession>
<dbReference type="AlphaFoldDB" id="A0A6A4GAF4"/>
<feature type="region of interest" description="Disordered" evidence="1">
    <location>
        <begin position="65"/>
        <end position="95"/>
    </location>
</feature>
<name>A0A6A4GAF4_9AGAR</name>
<evidence type="ECO:0000256" key="1">
    <source>
        <dbReference type="SAM" id="MobiDB-lite"/>
    </source>
</evidence>
<proteinExistence type="predicted"/>